<organism evidence="1 2">
    <name type="scientific">Meloidogyne enterolobii</name>
    <name type="common">Root-knot nematode worm</name>
    <name type="synonym">Meloidogyne mayaguensis</name>
    <dbReference type="NCBI Taxonomy" id="390850"/>
    <lineage>
        <taxon>Eukaryota</taxon>
        <taxon>Metazoa</taxon>
        <taxon>Ecdysozoa</taxon>
        <taxon>Nematoda</taxon>
        <taxon>Chromadorea</taxon>
        <taxon>Rhabditida</taxon>
        <taxon>Tylenchina</taxon>
        <taxon>Tylenchomorpha</taxon>
        <taxon>Tylenchoidea</taxon>
        <taxon>Meloidogynidae</taxon>
        <taxon>Meloidogyninae</taxon>
        <taxon>Meloidogyne</taxon>
    </lineage>
</organism>
<evidence type="ECO:0000313" key="1">
    <source>
        <dbReference type="EMBL" id="CAK5023858.1"/>
    </source>
</evidence>
<sequence length="160" mass="19269">MKIKFFTKIFIFQFYLIILSSFCFKNLIGQPFFQSSFWLPQQQWQQNPYMFDYQYGNRQFMYPPPINNNGPSFSRGVESGFETFFPRHPPTSSLTFNYPFNPSTYSLQRHLIPGIFANYFFLNPKKLKALIIITVMERQVMFGHLKWEDLEIIHLWLIHL</sequence>
<name>A0ACB0XYG8_MELEN</name>
<accession>A0ACB0XYG8</accession>
<proteinExistence type="predicted"/>
<keyword evidence="2" id="KW-1185">Reference proteome</keyword>
<reference evidence="1" key="1">
    <citation type="submission" date="2023-11" db="EMBL/GenBank/DDBJ databases">
        <authorList>
            <person name="Poullet M."/>
        </authorList>
    </citation>
    <scope>NUCLEOTIDE SEQUENCE</scope>
    <source>
        <strain evidence="1">E1834</strain>
    </source>
</reference>
<protein>
    <submittedName>
        <fullName evidence="1">Uncharacterized protein</fullName>
    </submittedName>
</protein>
<dbReference type="Proteomes" id="UP001497535">
    <property type="component" value="Unassembled WGS sequence"/>
</dbReference>
<evidence type="ECO:0000313" key="2">
    <source>
        <dbReference type="Proteomes" id="UP001497535"/>
    </source>
</evidence>
<dbReference type="EMBL" id="CAVMJV010000004">
    <property type="protein sequence ID" value="CAK5023858.1"/>
    <property type="molecule type" value="Genomic_DNA"/>
</dbReference>
<gene>
    <name evidence="1" type="ORF">MENTE1834_LOCUS5313</name>
</gene>
<comment type="caution">
    <text evidence="1">The sequence shown here is derived from an EMBL/GenBank/DDBJ whole genome shotgun (WGS) entry which is preliminary data.</text>
</comment>